<dbReference type="EMBL" id="LCQK01000002">
    <property type="protein sequence ID" value="KKW15003.1"/>
    <property type="molecule type" value="Genomic_DNA"/>
</dbReference>
<dbReference type="Proteomes" id="UP000034224">
    <property type="component" value="Unassembled WGS sequence"/>
</dbReference>
<keyword evidence="7" id="KW-0066">ATP synthesis</keyword>
<keyword evidence="6" id="KW-0139">CF(1)</keyword>
<keyword evidence="4" id="KW-0406">Ion transport</keyword>
<comment type="caution">
    <text evidence="9">The sequence shown here is derived from an EMBL/GenBank/DDBJ whole genome shotgun (WGS) entry which is preliminary data.</text>
</comment>
<dbReference type="CDD" id="cd12152">
    <property type="entry name" value="F1-ATPase_delta"/>
    <property type="match status" value="1"/>
</dbReference>
<evidence type="ECO:0000256" key="3">
    <source>
        <dbReference type="ARBA" id="ARBA00022448"/>
    </source>
</evidence>
<dbReference type="Pfam" id="PF02823">
    <property type="entry name" value="ATP-synt_DE_N"/>
    <property type="match status" value="1"/>
</dbReference>
<evidence type="ECO:0000256" key="6">
    <source>
        <dbReference type="ARBA" id="ARBA00023196"/>
    </source>
</evidence>
<dbReference type="AlphaFoldDB" id="A0A0G1W8G6"/>
<dbReference type="GO" id="GO:0045259">
    <property type="term" value="C:proton-transporting ATP synthase complex"/>
    <property type="evidence" value="ECO:0007669"/>
    <property type="project" value="UniProtKB-KW"/>
</dbReference>
<dbReference type="Gene3D" id="2.60.15.10">
    <property type="entry name" value="F0F1 ATP synthase delta/epsilon subunit, N-terminal"/>
    <property type="match status" value="1"/>
</dbReference>
<comment type="similarity">
    <text evidence="2">Belongs to the ATPase epsilon chain family.</text>
</comment>
<name>A0A0G1W8G6_9BACT</name>
<accession>A0A0G1W8G6</accession>
<dbReference type="PANTHER" id="PTHR13822:SF10">
    <property type="entry name" value="ATP SYNTHASE EPSILON CHAIN, CHLOROPLASTIC"/>
    <property type="match status" value="1"/>
</dbReference>
<comment type="subcellular location">
    <subcellularLocation>
        <location evidence="1">Endomembrane system</location>
        <topology evidence="1">Peripheral membrane protein</topology>
    </subcellularLocation>
</comment>
<evidence type="ECO:0000256" key="7">
    <source>
        <dbReference type="ARBA" id="ARBA00023310"/>
    </source>
</evidence>
<dbReference type="GO" id="GO:0046933">
    <property type="term" value="F:proton-transporting ATP synthase activity, rotational mechanism"/>
    <property type="evidence" value="ECO:0007669"/>
    <property type="project" value="InterPro"/>
</dbReference>
<evidence type="ECO:0000259" key="8">
    <source>
        <dbReference type="Pfam" id="PF02823"/>
    </source>
</evidence>
<evidence type="ECO:0000313" key="10">
    <source>
        <dbReference type="Proteomes" id="UP000034224"/>
    </source>
</evidence>
<evidence type="ECO:0000313" key="9">
    <source>
        <dbReference type="EMBL" id="KKW15003.1"/>
    </source>
</evidence>
<sequence>MKVFIYSLKKTIYEGEADVLSLPTADGEISVLENHVPLITSIANGKIRIRKGSGFDETSSVYEVGGGFAEVNPKETILLID</sequence>
<dbReference type="InterPro" id="IPR020546">
    <property type="entry name" value="ATP_synth_F1_dsu/esu_N"/>
</dbReference>
<dbReference type="PANTHER" id="PTHR13822">
    <property type="entry name" value="ATP SYNTHASE DELTA/EPSILON CHAIN"/>
    <property type="match status" value="1"/>
</dbReference>
<organism evidence="9 10">
    <name type="scientific">Candidatus Jorgensenbacteria bacterium GW2011_GWB1_50_10</name>
    <dbReference type="NCBI Taxonomy" id="1618665"/>
    <lineage>
        <taxon>Bacteria</taxon>
        <taxon>Candidatus Joergenseniibacteriota</taxon>
    </lineage>
</organism>
<keyword evidence="3" id="KW-0813">Transport</keyword>
<protein>
    <submittedName>
        <fullName evidence="9">ATP synthase epsilon chain</fullName>
    </submittedName>
</protein>
<reference evidence="9 10" key="1">
    <citation type="journal article" date="2015" name="Nature">
        <title>rRNA introns, odd ribosomes, and small enigmatic genomes across a large radiation of phyla.</title>
        <authorList>
            <person name="Brown C.T."/>
            <person name="Hug L.A."/>
            <person name="Thomas B.C."/>
            <person name="Sharon I."/>
            <person name="Castelle C.J."/>
            <person name="Singh A."/>
            <person name="Wilkins M.J."/>
            <person name="Williams K.H."/>
            <person name="Banfield J.F."/>
        </authorList>
    </citation>
    <scope>NUCLEOTIDE SEQUENCE [LARGE SCALE GENOMIC DNA]</scope>
</reference>
<dbReference type="InterPro" id="IPR036771">
    <property type="entry name" value="ATPsynth_dsu/esu_N"/>
</dbReference>
<evidence type="ECO:0000256" key="2">
    <source>
        <dbReference type="ARBA" id="ARBA00005712"/>
    </source>
</evidence>
<proteinExistence type="inferred from homology"/>
<evidence type="ECO:0000256" key="5">
    <source>
        <dbReference type="ARBA" id="ARBA00023136"/>
    </source>
</evidence>
<gene>
    <name evidence="9" type="ORF">UY55_C0002G0059</name>
</gene>
<dbReference type="STRING" id="1618665.UY55_C0002G0059"/>
<dbReference type="SUPFAM" id="SSF51344">
    <property type="entry name" value="Epsilon subunit of F1F0-ATP synthase N-terminal domain"/>
    <property type="match status" value="1"/>
</dbReference>
<feature type="domain" description="ATP synthase F1 complex delta/epsilon subunit N-terminal" evidence="8">
    <location>
        <begin position="1"/>
        <end position="79"/>
    </location>
</feature>
<keyword evidence="5" id="KW-0472">Membrane</keyword>
<dbReference type="GO" id="GO:0012505">
    <property type="term" value="C:endomembrane system"/>
    <property type="evidence" value="ECO:0007669"/>
    <property type="project" value="UniProtKB-SubCell"/>
</dbReference>
<evidence type="ECO:0000256" key="4">
    <source>
        <dbReference type="ARBA" id="ARBA00023065"/>
    </source>
</evidence>
<evidence type="ECO:0000256" key="1">
    <source>
        <dbReference type="ARBA" id="ARBA00004184"/>
    </source>
</evidence>
<dbReference type="InterPro" id="IPR001469">
    <property type="entry name" value="ATP_synth_F1_dsu/esu"/>
</dbReference>